<dbReference type="CDD" id="cd11614">
    <property type="entry name" value="SAF_CpaB_FlgA_like"/>
    <property type="match status" value="1"/>
</dbReference>
<evidence type="ECO:0000313" key="2">
    <source>
        <dbReference type="EMBL" id="MFB9134732.1"/>
    </source>
</evidence>
<dbReference type="InterPro" id="IPR017585">
    <property type="entry name" value="SAF_FlgA"/>
</dbReference>
<protein>
    <submittedName>
        <fullName evidence="2">Flagellar basal body P-ring formation chaperone FlgA</fullName>
    </submittedName>
</protein>
<keyword evidence="2" id="KW-0282">Flagellum</keyword>
<proteinExistence type="predicted"/>
<dbReference type="NCBIfam" id="TIGR03170">
    <property type="entry name" value="flgA_cterm"/>
    <property type="match status" value="1"/>
</dbReference>
<evidence type="ECO:0000313" key="3">
    <source>
        <dbReference type="Proteomes" id="UP001589645"/>
    </source>
</evidence>
<organism evidence="2 3">
    <name type="scientific">Vibrio olivae</name>
    <dbReference type="NCBI Taxonomy" id="1243002"/>
    <lineage>
        <taxon>Bacteria</taxon>
        <taxon>Pseudomonadati</taxon>
        <taxon>Pseudomonadota</taxon>
        <taxon>Gammaproteobacteria</taxon>
        <taxon>Vibrionales</taxon>
        <taxon>Vibrionaceae</taxon>
        <taxon>Vibrio</taxon>
    </lineage>
</organism>
<dbReference type="Gene3D" id="2.30.30.760">
    <property type="match status" value="1"/>
</dbReference>
<name>A0ABV5HL66_9VIBR</name>
<dbReference type="PANTHER" id="PTHR36307">
    <property type="entry name" value="FLAGELLA BASAL BODY P-RING FORMATION PROTEIN FLGA"/>
    <property type="match status" value="1"/>
</dbReference>
<accession>A0ABV5HL66</accession>
<dbReference type="Gene3D" id="3.90.1210.10">
    <property type="entry name" value="Antifreeze-like/N-acetylneuraminic acid synthase C-terminal domain"/>
    <property type="match status" value="1"/>
</dbReference>
<comment type="caution">
    <text evidence="2">The sequence shown here is derived from an EMBL/GenBank/DDBJ whole genome shotgun (WGS) entry which is preliminary data.</text>
</comment>
<dbReference type="EMBL" id="JBHMEP010000001">
    <property type="protein sequence ID" value="MFB9134732.1"/>
    <property type="molecule type" value="Genomic_DNA"/>
</dbReference>
<keyword evidence="2" id="KW-0969">Cilium</keyword>
<reference evidence="2 3" key="1">
    <citation type="submission" date="2024-09" db="EMBL/GenBank/DDBJ databases">
        <authorList>
            <person name="Sun Q."/>
            <person name="Mori K."/>
        </authorList>
    </citation>
    <scope>NUCLEOTIDE SEQUENCE [LARGE SCALE GENOMIC DNA]</scope>
    <source>
        <strain evidence="2 3">CECT 8064</strain>
    </source>
</reference>
<keyword evidence="2" id="KW-0966">Cell projection</keyword>
<dbReference type="PANTHER" id="PTHR36307:SF1">
    <property type="entry name" value="FLAGELLA BASAL BODY P-RING FORMATION PROTEIN FLGA"/>
    <property type="match status" value="1"/>
</dbReference>
<sequence>MFYKQTGKPNFRITEAKNVKRKAPISTWLSWGLATGLSLMTWQVYAQPHMTESAIEQAVRESLNQEVTEMAEFRDWPRYRTEFDFWIPGAAKHLPKCTVPLQVTGRDNQSMPVGRLKRLVSCEQSPSSWKINVTIKAAITMPVVVAKSVIRRGETVNINSLQLKTQTLTRETSVFTHLEQAAGKEAHRQVRTGQILSPRFIVAPAWVEKGNEVVIIAAQDGFQASTKGVALEEGREGDQIDVQNSRSQKVIRAVVTGINEVHTQF</sequence>
<dbReference type="RefSeq" id="WP_390190750.1">
    <property type="nucleotide sequence ID" value="NZ_JBHMEP010000001.1"/>
</dbReference>
<keyword evidence="3" id="KW-1185">Reference proteome</keyword>
<feature type="domain" description="Flagella basal body P-ring formation protein FlgA SAF" evidence="1">
    <location>
        <begin position="141"/>
        <end position="261"/>
    </location>
</feature>
<gene>
    <name evidence="2" type="primary">flgA</name>
    <name evidence="2" type="ORF">ACFFUV_07045</name>
</gene>
<dbReference type="Proteomes" id="UP001589645">
    <property type="component" value="Unassembled WGS sequence"/>
</dbReference>
<evidence type="ECO:0000259" key="1">
    <source>
        <dbReference type="Pfam" id="PF13144"/>
    </source>
</evidence>
<dbReference type="InterPro" id="IPR039246">
    <property type="entry name" value="Flagellar_FlgA"/>
</dbReference>
<dbReference type="Pfam" id="PF13144">
    <property type="entry name" value="ChapFlgA"/>
    <property type="match status" value="1"/>
</dbReference>